<dbReference type="GO" id="GO:0046872">
    <property type="term" value="F:metal ion binding"/>
    <property type="evidence" value="ECO:0007669"/>
    <property type="project" value="UniProtKB-UniRule"/>
</dbReference>
<keyword evidence="2" id="KW-0645">Protease</keyword>
<name>A0A7R8ASZ3_9EURO</name>
<accession>A0A7R8ASZ3</accession>
<dbReference type="EMBL" id="AP024448">
    <property type="protein sequence ID" value="BCS28403.1"/>
    <property type="molecule type" value="Genomic_DNA"/>
</dbReference>
<dbReference type="Gene3D" id="3.20.20.140">
    <property type="entry name" value="Metal-dependent hydrolases"/>
    <property type="match status" value="1"/>
</dbReference>
<evidence type="ECO:0000256" key="1">
    <source>
        <dbReference type="ARBA" id="ARBA00022997"/>
    </source>
</evidence>
<evidence type="ECO:0000313" key="4">
    <source>
        <dbReference type="Proteomes" id="UP000654913"/>
    </source>
</evidence>
<comment type="catalytic activity">
    <reaction evidence="2">
        <text>an L-aminoacyl-L-amino acid + H2O = 2 an L-alpha-amino acid</text>
        <dbReference type="Rhea" id="RHEA:48940"/>
        <dbReference type="ChEBI" id="CHEBI:15377"/>
        <dbReference type="ChEBI" id="CHEBI:59869"/>
        <dbReference type="ChEBI" id="CHEBI:77460"/>
        <dbReference type="EC" id="3.4.13.19"/>
    </reaction>
</comment>
<gene>
    <name evidence="3" type="ORF">APUU_61451A</name>
</gene>
<keyword evidence="2" id="KW-0378">Hydrolase</keyword>
<dbReference type="InterPro" id="IPR008257">
    <property type="entry name" value="Pept_M19"/>
</dbReference>
<dbReference type="SUPFAM" id="SSF51556">
    <property type="entry name" value="Metallo-dependent hydrolases"/>
    <property type="match status" value="1"/>
</dbReference>
<sequence>MTESDQTLLQVQRLLHRVPLIDGHNDFPFMLRGLHSNQLDQGQLDNFPIGQTDIARLRRGMVGGQFWSAYVPCSKEPELALDDPYLECLRQTLQQIDAIHRMIERYPKVFGLAQSTQDVWEMFRSGRIASLIAIEGLHQIANSPGALRMLHRLGVRYATLTHTRNNQYYDSATDEPLHNGLSQIGKKMIHEMNRVGMMIDLSHTSTSTQQAVLEVSKAPVIFSHSACAALVSHPRNVTDEVLRMLEKNGGVIMICFLRELVDPTGGEQATCSQVVDHILHAAKRIGYDHVGIGSDFDGMLQGPKELDDVSAFPQLVAQLLQRGVAESNVEKVVGLNILRIMKEVEDVAFQEQNFNTTDHLCDEIRPMWTAEQREMLHLQGRKRGLA</sequence>
<dbReference type="PROSITE" id="PS51365">
    <property type="entry name" value="RENAL_DIPEPTIDASE_2"/>
    <property type="match status" value="1"/>
</dbReference>
<keyword evidence="2" id="KW-0479">Metal-binding</keyword>
<comment type="similarity">
    <text evidence="2">Belongs to the metallo-dependent hydrolases superfamily. Peptidase M19 family.</text>
</comment>
<comment type="cofactor">
    <cofactor evidence="2">
        <name>Zn(2+)</name>
        <dbReference type="ChEBI" id="CHEBI:29105"/>
    </cofactor>
</comment>
<dbReference type="CDD" id="cd01301">
    <property type="entry name" value="rDP_like"/>
    <property type="match status" value="1"/>
</dbReference>
<dbReference type="PANTHER" id="PTHR10443:SF12">
    <property type="entry name" value="DIPEPTIDASE"/>
    <property type="match status" value="1"/>
</dbReference>
<dbReference type="RefSeq" id="XP_041560589.1">
    <property type="nucleotide sequence ID" value="XM_041694795.1"/>
</dbReference>
<dbReference type="InterPro" id="IPR032466">
    <property type="entry name" value="Metal_Hydrolase"/>
</dbReference>
<keyword evidence="1 2" id="KW-0224">Dipeptidase</keyword>
<organism evidence="3 4">
    <name type="scientific">Aspergillus puulaauensis</name>
    <dbReference type="NCBI Taxonomy" id="1220207"/>
    <lineage>
        <taxon>Eukaryota</taxon>
        <taxon>Fungi</taxon>
        <taxon>Dikarya</taxon>
        <taxon>Ascomycota</taxon>
        <taxon>Pezizomycotina</taxon>
        <taxon>Eurotiomycetes</taxon>
        <taxon>Eurotiomycetidae</taxon>
        <taxon>Eurotiales</taxon>
        <taxon>Aspergillaceae</taxon>
        <taxon>Aspergillus</taxon>
    </lineage>
</organism>
<dbReference type="GeneID" id="64978400"/>
<proteinExistence type="inferred from homology"/>
<dbReference type="KEGG" id="apuu:APUU_61451A"/>
<evidence type="ECO:0000256" key="2">
    <source>
        <dbReference type="RuleBase" id="RU341113"/>
    </source>
</evidence>
<dbReference type="Proteomes" id="UP000654913">
    <property type="component" value="Chromosome 6"/>
</dbReference>
<dbReference type="EC" id="3.4.13.19" evidence="2"/>
<dbReference type="GO" id="GO:0006508">
    <property type="term" value="P:proteolysis"/>
    <property type="evidence" value="ECO:0007669"/>
    <property type="project" value="UniProtKB-KW"/>
</dbReference>
<keyword evidence="2" id="KW-0862">Zinc</keyword>
<reference evidence="3" key="1">
    <citation type="submission" date="2021-01" db="EMBL/GenBank/DDBJ databases">
        <authorList>
            <consortium name="Aspergillus puulaauensis MK2 genome sequencing consortium"/>
            <person name="Kazuki M."/>
            <person name="Futagami T."/>
        </authorList>
    </citation>
    <scope>NUCLEOTIDE SEQUENCE</scope>
    <source>
        <strain evidence="3">MK2</strain>
    </source>
</reference>
<dbReference type="PANTHER" id="PTHR10443">
    <property type="entry name" value="MICROSOMAL DIPEPTIDASE"/>
    <property type="match status" value="1"/>
</dbReference>
<keyword evidence="2" id="KW-0482">Metalloprotease</keyword>
<dbReference type="GO" id="GO:0070573">
    <property type="term" value="F:metallodipeptidase activity"/>
    <property type="evidence" value="ECO:0007669"/>
    <property type="project" value="InterPro"/>
</dbReference>
<keyword evidence="4" id="KW-1185">Reference proteome</keyword>
<dbReference type="AlphaFoldDB" id="A0A7R8ASZ3"/>
<protein>
    <recommendedName>
        <fullName evidence="2">Dipeptidase</fullName>
        <ecNumber evidence="2">3.4.13.19</ecNumber>
    </recommendedName>
</protein>
<evidence type="ECO:0000313" key="3">
    <source>
        <dbReference type="EMBL" id="BCS28403.1"/>
    </source>
</evidence>
<reference evidence="3" key="2">
    <citation type="submission" date="2021-02" db="EMBL/GenBank/DDBJ databases">
        <title>Aspergillus puulaauensis MK2 genome sequence.</title>
        <authorList>
            <person name="Futagami T."/>
            <person name="Mori K."/>
            <person name="Kadooka C."/>
            <person name="Tanaka T."/>
        </authorList>
    </citation>
    <scope>NUCLEOTIDE SEQUENCE</scope>
    <source>
        <strain evidence="3">MK2</strain>
    </source>
</reference>
<dbReference type="Pfam" id="PF01244">
    <property type="entry name" value="Peptidase_M19"/>
    <property type="match status" value="1"/>
</dbReference>
<dbReference type="OrthoDB" id="445695at2759"/>